<feature type="region of interest" description="Disordered" evidence="1">
    <location>
        <begin position="560"/>
        <end position="592"/>
    </location>
</feature>
<feature type="compositionally biased region" description="Basic and acidic residues" evidence="1">
    <location>
        <begin position="215"/>
        <end position="227"/>
    </location>
</feature>
<reference evidence="3 4" key="1">
    <citation type="submission" date="2024-07" db="EMBL/GenBank/DDBJ databases">
        <title>Section-level genome sequencing and comparative genomics of Aspergillus sections Usti and Cavernicolus.</title>
        <authorList>
            <consortium name="Lawrence Berkeley National Laboratory"/>
            <person name="Nybo J.L."/>
            <person name="Vesth T.C."/>
            <person name="Theobald S."/>
            <person name="Frisvad J.C."/>
            <person name="Larsen T.O."/>
            <person name="Kjaerboelling I."/>
            <person name="Rothschild-Mancinelli K."/>
            <person name="Lyhne E.K."/>
            <person name="Kogle M.E."/>
            <person name="Barry K."/>
            <person name="Clum A."/>
            <person name="Na H."/>
            <person name="Ledsgaard L."/>
            <person name="Lin J."/>
            <person name="Lipzen A."/>
            <person name="Kuo A."/>
            <person name="Riley R."/>
            <person name="Mondo S."/>
            <person name="Labutti K."/>
            <person name="Haridas S."/>
            <person name="Pangalinan J."/>
            <person name="Salamov A.A."/>
            <person name="Simmons B.A."/>
            <person name="Magnuson J.K."/>
            <person name="Chen J."/>
            <person name="Drula E."/>
            <person name="Henrissat B."/>
            <person name="Wiebenga A."/>
            <person name="Lubbers R.J."/>
            <person name="Gomes A.C."/>
            <person name="Makela M.R."/>
            <person name="Stajich J."/>
            <person name="Grigoriev I.V."/>
            <person name="Mortensen U.H."/>
            <person name="De Vries R.P."/>
            <person name="Baker S.E."/>
            <person name="Andersen M.R."/>
        </authorList>
    </citation>
    <scope>NUCLEOTIDE SEQUENCE [LARGE SCALE GENOMIC DNA]</scope>
    <source>
        <strain evidence="3 4">CBS 123904</strain>
    </source>
</reference>
<evidence type="ECO:0000313" key="4">
    <source>
        <dbReference type="Proteomes" id="UP001610446"/>
    </source>
</evidence>
<feature type="compositionally biased region" description="Acidic residues" evidence="1">
    <location>
        <begin position="569"/>
        <end position="578"/>
    </location>
</feature>
<accession>A0ABR4K9G2</accession>
<keyword evidence="4" id="KW-1185">Reference proteome</keyword>
<dbReference type="EMBL" id="JBFXLU010000050">
    <property type="protein sequence ID" value="KAL2848429.1"/>
    <property type="molecule type" value="Genomic_DNA"/>
</dbReference>
<dbReference type="InterPro" id="IPR054256">
    <property type="entry name" value="DUF6987"/>
</dbReference>
<feature type="compositionally biased region" description="Basic residues" evidence="1">
    <location>
        <begin position="22"/>
        <end position="33"/>
    </location>
</feature>
<feature type="compositionally biased region" description="Acidic residues" evidence="1">
    <location>
        <begin position="420"/>
        <end position="435"/>
    </location>
</feature>
<dbReference type="PANTHER" id="PTHR39461">
    <property type="entry name" value="LEA DOMAIN PROTEIN (AFU_ORTHOLOGUE AFUA_8G04920)"/>
    <property type="match status" value="1"/>
</dbReference>
<feature type="region of interest" description="Disordered" evidence="1">
    <location>
        <begin position="188"/>
        <end position="284"/>
    </location>
</feature>
<evidence type="ECO:0000313" key="3">
    <source>
        <dbReference type="EMBL" id="KAL2848429.1"/>
    </source>
</evidence>
<comment type="caution">
    <text evidence="3">The sequence shown here is derived from an EMBL/GenBank/DDBJ whole genome shotgun (WGS) entry which is preliminary data.</text>
</comment>
<evidence type="ECO:0000256" key="1">
    <source>
        <dbReference type="SAM" id="MobiDB-lite"/>
    </source>
</evidence>
<gene>
    <name evidence="3" type="ORF">BJY01DRAFT_246441</name>
</gene>
<feature type="domain" description="DUF6987" evidence="2">
    <location>
        <begin position="581"/>
        <end position="779"/>
    </location>
</feature>
<feature type="compositionally biased region" description="Low complexity" evidence="1">
    <location>
        <begin position="42"/>
        <end position="69"/>
    </location>
</feature>
<dbReference type="Pfam" id="PF22485">
    <property type="entry name" value="DUF6987"/>
    <property type="match status" value="1"/>
</dbReference>
<dbReference type="Pfam" id="PF12396">
    <property type="entry name" value="DUF3659"/>
    <property type="match status" value="5"/>
</dbReference>
<feature type="compositionally biased region" description="Polar residues" evidence="1">
    <location>
        <begin position="1"/>
        <end position="10"/>
    </location>
</feature>
<dbReference type="InterPro" id="IPR022124">
    <property type="entry name" value="DUF3659"/>
</dbReference>
<organism evidence="3 4">
    <name type="scientific">Aspergillus pseudoustus</name>
    <dbReference type="NCBI Taxonomy" id="1810923"/>
    <lineage>
        <taxon>Eukaryota</taxon>
        <taxon>Fungi</taxon>
        <taxon>Dikarya</taxon>
        <taxon>Ascomycota</taxon>
        <taxon>Pezizomycotina</taxon>
        <taxon>Eurotiomycetes</taxon>
        <taxon>Eurotiomycetidae</taxon>
        <taxon>Eurotiales</taxon>
        <taxon>Aspergillaceae</taxon>
        <taxon>Aspergillus</taxon>
        <taxon>Aspergillus subgen. Nidulantes</taxon>
    </lineage>
</organism>
<proteinExistence type="predicted"/>
<evidence type="ECO:0000259" key="2">
    <source>
        <dbReference type="Pfam" id="PF22485"/>
    </source>
</evidence>
<sequence length="790" mass="84293">MASAPPQQQPVGRKPQSAPAKLHQKASTLRRKLQGAPEEQRQVQPPDTAQPAAAAASASGSSSQPTSVPDRARPEKLRHREPEPETGDNKSLPEDQEQKLPNAEEAVRPPDTSKPTDVPVDAPDTTPGDLSILDGLEVQDGGKVYDREGNLIGEVAEGDPEDLVGQTVNAEGEIVDDEGDPIGIIKLVAPQLEDQDSGDMETPGEGVPLNDENVAPEKPDATEKADEAGGAADNLVGGDKGKDDIGNEEERGDQQEDIIPSEKPDVPEPEADTEALKEQELPDIEANLPDISTLEGLKCNKLGHIVREDGTPVGELTEGDARKLARGGSQLDSQGQFWDGQGHVVGKAKPIQIEEEEPGPFADAGDLFVVDDGMVQDEHGRTVGRVVEGDAKKLLGRAVDDDGDILDKRGNAIGRAEPYEPPEEEEKEEEEEESQDLSALAGLVVNKLGNIVDNNGTVIGRITEGNPKKMAGKKVDGQGQIWSDAGKVIGQAELIPDEEREKPEGEFSGLEGLTVGKEGMIMDSSGEVVGRLVEGDQQRLKGRAVDEDGEVIDKLGNVIGRAERWSQPEEPEPELSPEEAEKQRQEKEDEDLAKKMSGIVQQTLDSVGPLCRQISQHIEKANQTPKDELDEEQLVKDVKPLIEEAGNALQECKATLRALDPDGHIAEMAKARSATHDATPAEQHLADLLKELTQTVAETIDNGRRLIADMPHAKKEINPMWALLSEPLVQIIAAVGLLLSGVLGLVSNLLNGLGLGGLLGGLLGNLGLDKVLEGFGLGSVTEALGIEGKK</sequence>
<feature type="region of interest" description="Disordered" evidence="1">
    <location>
        <begin position="1"/>
        <end position="145"/>
    </location>
</feature>
<dbReference type="Proteomes" id="UP001610446">
    <property type="component" value="Unassembled WGS sequence"/>
</dbReference>
<feature type="compositionally biased region" description="Basic and acidic residues" evidence="1">
    <location>
        <begin position="70"/>
        <end position="98"/>
    </location>
</feature>
<dbReference type="PANTHER" id="PTHR39461:SF1">
    <property type="entry name" value="LEA DOMAIN PROTEIN (AFU_ORTHOLOGUE AFUA_8G04920)"/>
    <property type="match status" value="1"/>
</dbReference>
<name>A0ABR4K9G2_9EURO</name>
<feature type="region of interest" description="Disordered" evidence="1">
    <location>
        <begin position="406"/>
        <end position="436"/>
    </location>
</feature>
<protein>
    <recommendedName>
        <fullName evidence="2">DUF6987 domain-containing protein</fullName>
    </recommendedName>
</protein>
<feature type="compositionally biased region" description="Basic and acidic residues" evidence="1">
    <location>
        <begin position="239"/>
        <end position="266"/>
    </location>
</feature>